<dbReference type="AlphaFoldDB" id="A0A0G1ZPH6"/>
<evidence type="ECO:0000313" key="1">
    <source>
        <dbReference type="EMBL" id="KKW30057.1"/>
    </source>
</evidence>
<proteinExistence type="predicted"/>
<organism evidence="1 2">
    <name type="scientific">Candidatus Uhrbacteria bacterium GW2011_GWD2_52_7</name>
    <dbReference type="NCBI Taxonomy" id="1618989"/>
    <lineage>
        <taxon>Bacteria</taxon>
        <taxon>Candidatus Uhriibacteriota</taxon>
    </lineage>
</organism>
<gene>
    <name evidence="1" type="ORF">UY72_C0024G0004</name>
</gene>
<dbReference type="EMBL" id="LCRD01000024">
    <property type="protein sequence ID" value="KKW30057.1"/>
    <property type="molecule type" value="Genomic_DNA"/>
</dbReference>
<dbReference type="Proteomes" id="UP000034846">
    <property type="component" value="Unassembled WGS sequence"/>
</dbReference>
<comment type="caution">
    <text evidence="1">The sequence shown here is derived from an EMBL/GenBank/DDBJ whole genome shotgun (WGS) entry which is preliminary data.</text>
</comment>
<name>A0A0G1ZPH6_9BACT</name>
<reference evidence="1 2" key="1">
    <citation type="journal article" date="2015" name="Nature">
        <title>rRNA introns, odd ribosomes, and small enigmatic genomes across a large radiation of phyla.</title>
        <authorList>
            <person name="Brown C.T."/>
            <person name="Hug L.A."/>
            <person name="Thomas B.C."/>
            <person name="Sharon I."/>
            <person name="Castelle C.J."/>
            <person name="Singh A."/>
            <person name="Wilkins M.J."/>
            <person name="Williams K.H."/>
            <person name="Banfield J.F."/>
        </authorList>
    </citation>
    <scope>NUCLEOTIDE SEQUENCE [LARGE SCALE GENOMIC DNA]</scope>
</reference>
<sequence>MERILVIIGDRAYIYRQLARNLPTFEPHFIGHGPTEHELTQQMRKLITTSADDLVYRAVIVCGTRRHHGPTIFALAGHLQAVFPCPVVAVTFSTTHDSQARKAFAKVGVPHDHIFERPEQATAFLKRHLTPSTQSPAIPQGDSG</sequence>
<evidence type="ECO:0000313" key="2">
    <source>
        <dbReference type="Proteomes" id="UP000034846"/>
    </source>
</evidence>
<protein>
    <submittedName>
        <fullName evidence="1">Uncharacterized protein</fullName>
    </submittedName>
</protein>
<accession>A0A0G1ZPH6</accession>